<sequence length="161" mass="18598">MNKNLTVAFSRRVQLENRRNPPQKPKSALADNTTDDTSDVDAEILEVDDRQYVGLDWLRVTHLSKPPYEHRRGSPSWIFDYGYRVWHIRKQKVYWLCMWCHQHKRAGGEYDVDKATSAAQNHLKANKPGHGYNIKGKINFQLPENQKSLLVNIQGKGVGIS</sequence>
<organism evidence="2 3">
    <name type="scientific">Zopfia rhizophila CBS 207.26</name>
    <dbReference type="NCBI Taxonomy" id="1314779"/>
    <lineage>
        <taxon>Eukaryota</taxon>
        <taxon>Fungi</taxon>
        <taxon>Dikarya</taxon>
        <taxon>Ascomycota</taxon>
        <taxon>Pezizomycotina</taxon>
        <taxon>Dothideomycetes</taxon>
        <taxon>Dothideomycetes incertae sedis</taxon>
        <taxon>Zopfiaceae</taxon>
        <taxon>Zopfia</taxon>
    </lineage>
</organism>
<accession>A0A6A6D839</accession>
<dbReference type="AlphaFoldDB" id="A0A6A6D839"/>
<keyword evidence="3" id="KW-1185">Reference proteome</keyword>
<proteinExistence type="predicted"/>
<name>A0A6A6D839_9PEZI</name>
<reference evidence="2" key="1">
    <citation type="journal article" date="2020" name="Stud. Mycol.">
        <title>101 Dothideomycetes genomes: a test case for predicting lifestyles and emergence of pathogens.</title>
        <authorList>
            <person name="Haridas S."/>
            <person name="Albert R."/>
            <person name="Binder M."/>
            <person name="Bloem J."/>
            <person name="Labutti K."/>
            <person name="Salamov A."/>
            <person name="Andreopoulos B."/>
            <person name="Baker S."/>
            <person name="Barry K."/>
            <person name="Bills G."/>
            <person name="Bluhm B."/>
            <person name="Cannon C."/>
            <person name="Castanera R."/>
            <person name="Culley D."/>
            <person name="Daum C."/>
            <person name="Ezra D."/>
            <person name="Gonzalez J."/>
            <person name="Henrissat B."/>
            <person name="Kuo A."/>
            <person name="Liang C."/>
            <person name="Lipzen A."/>
            <person name="Lutzoni F."/>
            <person name="Magnuson J."/>
            <person name="Mondo S."/>
            <person name="Nolan M."/>
            <person name="Ohm R."/>
            <person name="Pangilinan J."/>
            <person name="Park H.-J."/>
            <person name="Ramirez L."/>
            <person name="Alfaro M."/>
            <person name="Sun H."/>
            <person name="Tritt A."/>
            <person name="Yoshinaga Y."/>
            <person name="Zwiers L.-H."/>
            <person name="Turgeon B."/>
            <person name="Goodwin S."/>
            <person name="Spatafora J."/>
            <person name="Crous P."/>
            <person name="Grigoriev I."/>
        </authorList>
    </citation>
    <scope>NUCLEOTIDE SEQUENCE</scope>
    <source>
        <strain evidence="2">CBS 207.26</strain>
    </source>
</reference>
<evidence type="ECO:0000313" key="2">
    <source>
        <dbReference type="EMBL" id="KAF2174359.1"/>
    </source>
</evidence>
<dbReference type="EMBL" id="ML995183">
    <property type="protein sequence ID" value="KAF2174359.1"/>
    <property type="molecule type" value="Genomic_DNA"/>
</dbReference>
<evidence type="ECO:0000256" key="1">
    <source>
        <dbReference type="SAM" id="MobiDB-lite"/>
    </source>
</evidence>
<protein>
    <submittedName>
        <fullName evidence="2">Uncharacterized protein</fullName>
    </submittedName>
</protein>
<evidence type="ECO:0000313" key="3">
    <source>
        <dbReference type="Proteomes" id="UP000800200"/>
    </source>
</evidence>
<dbReference type="Proteomes" id="UP000800200">
    <property type="component" value="Unassembled WGS sequence"/>
</dbReference>
<feature type="region of interest" description="Disordered" evidence="1">
    <location>
        <begin position="16"/>
        <end position="37"/>
    </location>
</feature>
<dbReference type="OrthoDB" id="3679949at2759"/>
<gene>
    <name evidence="2" type="ORF">K469DRAFT_716316</name>
</gene>